<evidence type="ECO:0000313" key="3">
    <source>
        <dbReference type="EMBL" id="TQV91611.1"/>
    </source>
</evidence>
<dbReference type="Proteomes" id="UP000315783">
    <property type="component" value="Unassembled WGS sequence"/>
</dbReference>
<dbReference type="EMBL" id="SPUK01000018">
    <property type="protein sequence ID" value="TQV91611.1"/>
    <property type="molecule type" value="Genomic_DNA"/>
</dbReference>
<dbReference type="InterPro" id="IPR024079">
    <property type="entry name" value="MetalloPept_cat_dom_sf"/>
</dbReference>
<feature type="compositionally biased region" description="Basic and acidic residues" evidence="1">
    <location>
        <begin position="319"/>
        <end position="331"/>
    </location>
</feature>
<feature type="region of interest" description="Disordered" evidence="1">
    <location>
        <begin position="319"/>
        <end position="373"/>
    </location>
</feature>
<feature type="compositionally biased region" description="Low complexity" evidence="1">
    <location>
        <begin position="334"/>
        <end position="350"/>
    </location>
</feature>
<keyword evidence="3" id="KW-0482">Metalloprotease</keyword>
<accession>A0A545UQ65</accession>
<proteinExistence type="predicted"/>
<evidence type="ECO:0000256" key="1">
    <source>
        <dbReference type="SAM" id="MobiDB-lite"/>
    </source>
</evidence>
<dbReference type="STRING" id="43265.A0A545UQ65"/>
<dbReference type="GO" id="GO:0008237">
    <property type="term" value="F:metallopeptidase activity"/>
    <property type="evidence" value="ECO:0007669"/>
    <property type="project" value="UniProtKB-KW"/>
</dbReference>
<organism evidence="3 4">
    <name type="scientific">Cordyceps javanica</name>
    <dbReference type="NCBI Taxonomy" id="43265"/>
    <lineage>
        <taxon>Eukaryota</taxon>
        <taxon>Fungi</taxon>
        <taxon>Dikarya</taxon>
        <taxon>Ascomycota</taxon>
        <taxon>Pezizomycotina</taxon>
        <taxon>Sordariomycetes</taxon>
        <taxon>Hypocreomycetidae</taxon>
        <taxon>Hypocreales</taxon>
        <taxon>Cordycipitaceae</taxon>
        <taxon>Cordyceps</taxon>
    </lineage>
</organism>
<reference evidence="3 4" key="1">
    <citation type="journal article" date="2019" name="Appl. Microbiol. Biotechnol.">
        <title>Genome sequence of Isaria javanica and comparative genome analysis insights into family S53 peptidase evolution in fungal entomopathogens.</title>
        <authorList>
            <person name="Lin R."/>
            <person name="Zhang X."/>
            <person name="Xin B."/>
            <person name="Zou M."/>
            <person name="Gao Y."/>
            <person name="Qin F."/>
            <person name="Hu Q."/>
            <person name="Xie B."/>
            <person name="Cheng X."/>
        </authorList>
    </citation>
    <scope>NUCLEOTIDE SEQUENCE [LARGE SCALE GENOMIC DNA]</scope>
    <source>
        <strain evidence="3 4">IJ1G</strain>
    </source>
</reference>
<dbReference type="PROSITE" id="PS51257">
    <property type="entry name" value="PROKAR_LIPOPROTEIN"/>
    <property type="match status" value="1"/>
</dbReference>
<gene>
    <name evidence="3" type="ORF">IF1G_09677</name>
</gene>
<keyword evidence="4" id="KW-1185">Reference proteome</keyword>
<keyword evidence="3" id="KW-0378">Hydrolase</keyword>
<name>A0A545UQ65_9HYPO</name>
<dbReference type="GO" id="GO:0006508">
    <property type="term" value="P:proteolysis"/>
    <property type="evidence" value="ECO:0007669"/>
    <property type="project" value="UniProtKB-KW"/>
</dbReference>
<keyword evidence="3" id="KW-0645">Protease</keyword>
<keyword evidence="2" id="KW-0732">Signal</keyword>
<feature type="chain" id="PRO_5022194194" evidence="2">
    <location>
        <begin position="22"/>
        <end position="515"/>
    </location>
</feature>
<evidence type="ECO:0000313" key="4">
    <source>
        <dbReference type="Proteomes" id="UP000315783"/>
    </source>
</evidence>
<feature type="compositionally biased region" description="Basic and acidic residues" evidence="1">
    <location>
        <begin position="351"/>
        <end position="373"/>
    </location>
</feature>
<protein>
    <submittedName>
        <fullName evidence="3">Metalloprotease-like protein</fullName>
    </submittedName>
</protein>
<evidence type="ECO:0000256" key="2">
    <source>
        <dbReference type="SAM" id="SignalP"/>
    </source>
</evidence>
<dbReference type="SUPFAM" id="SSF55486">
    <property type="entry name" value="Metalloproteases ('zincins'), catalytic domain"/>
    <property type="match status" value="1"/>
</dbReference>
<dbReference type="Gene3D" id="3.40.390.10">
    <property type="entry name" value="Collagenase (Catalytic Domain)"/>
    <property type="match status" value="1"/>
</dbReference>
<sequence>MRINFSLIAAGLTAVTAYAQALNTTSLLGGSAGCSTIRPSDEERAQVEEALKHGSNTTQRRQVQKHRIPVHITVLAKDNSVEGGNIPVCTLVVQIQQVLNEFDKVYSYGFYLDNSVDTVHRYLRPDLFDPVTGFFTEKSHNILGQYHRGNGDFTALNIIFVYRMQDTGTYRESVTEGGHRSWSSQWSGTSGEANLLKAKPWLHSNAIQLEREDGLVLSTGILPGSKFPSFPGTLSTFPHEVGHWLGLDHTDSPNGNCDEINDSVDDTPAHTLQEGTTFDDLHKCPGVAYDSNCGQLRLTDGQMRRTMDMFEQYRMPYKEEMQRQGRWEEPNHQPPQGQQPEGQQPGSQQPQDDRGDTGTREAEFNNELEKLDQQRNEYARQIREDKERDFNNCLNELPRNPTDSLREKYKPLDEERNEVFENLSAWSRKPEWYQWAENQWNQWEEYFRSQKRILVDSECEEWADANAEPKWVETPTEYNREAEGAVSSGGQYSNHTLVNLESCDWRGACHLGACE</sequence>
<feature type="signal peptide" evidence="2">
    <location>
        <begin position="1"/>
        <end position="21"/>
    </location>
</feature>
<comment type="caution">
    <text evidence="3">The sequence shown here is derived from an EMBL/GenBank/DDBJ whole genome shotgun (WGS) entry which is preliminary data.</text>
</comment>
<dbReference type="AlphaFoldDB" id="A0A545UQ65"/>